<proteinExistence type="predicted"/>
<name>A0A8J2W307_9CRUS</name>
<dbReference type="Gene3D" id="2.130.10.10">
    <property type="entry name" value="YVTN repeat-like/Quinoprotein amine dehydrogenase"/>
    <property type="match status" value="2"/>
</dbReference>
<feature type="region of interest" description="Disordered" evidence="4">
    <location>
        <begin position="490"/>
        <end position="521"/>
    </location>
</feature>
<dbReference type="InterPro" id="IPR036322">
    <property type="entry name" value="WD40_repeat_dom_sf"/>
</dbReference>
<evidence type="ECO:0000256" key="2">
    <source>
        <dbReference type="ARBA" id="ARBA00022737"/>
    </source>
</evidence>
<dbReference type="Proteomes" id="UP000789390">
    <property type="component" value="Unassembled WGS sequence"/>
</dbReference>
<dbReference type="GO" id="GO:0005975">
    <property type="term" value="P:carbohydrate metabolic process"/>
    <property type="evidence" value="ECO:0007669"/>
    <property type="project" value="InterPro"/>
</dbReference>
<evidence type="ECO:0000256" key="1">
    <source>
        <dbReference type="ARBA" id="ARBA00022574"/>
    </source>
</evidence>
<dbReference type="PROSITE" id="PS50082">
    <property type="entry name" value="WD_REPEATS_2"/>
    <property type="match status" value="1"/>
</dbReference>
<feature type="region of interest" description="Disordered" evidence="4">
    <location>
        <begin position="412"/>
        <end position="449"/>
    </location>
</feature>
<dbReference type="GO" id="GO:0006098">
    <property type="term" value="P:pentose-phosphate shunt"/>
    <property type="evidence" value="ECO:0007669"/>
    <property type="project" value="UniProtKB-UniPathway"/>
</dbReference>
<dbReference type="InterPro" id="IPR051362">
    <property type="entry name" value="WD_repeat_creC_regulators"/>
</dbReference>
<sequence>MAGQTDLNSGSVSVNSSRDDVRTHFTTREGVYKLMTLAEYSRANRLSGYTAIQSQQGAALGQGSNPPVRVTFVSLPSDPSGFCDRICFNYGRELYFYTYKGIKKPADLSKPVDKRIYKGTSPTCHDINKLTISSESVMLLVGFTGGQIQLVDPIRKEIGKLYNEERIIEKTKVTCIKWLPGSPNLFLVSHVSGQMYLYSEDVTCGGPAPPTYQLFKQGAGFSVWTCKAKSTRNPIYRWVIGNGAINDFAFSPCSKYLAVVSQDGCLRILNYDAMELIGLATSFFGGLLCVCWSPDGQLVVAGGEDDLVTVWSFQQKRIVARGQGHRSWITVVAFDPFTTLYSSQSSSSKSLSKEGVDTSVTSNGTGVCDGESETKSSGDIATCYRLGSIAMDTQLCLWELTDDVLKQPYGSRSRASMVSGPGSPPSSLKFTGQTPISGDRSSSSSNNIVTITPVNNSTVSPAIAPSSATATPVNAAGSLTQRLASLTFSERKSGQDASDSKFHRKNFSLGSGKNSTSDRSSNAANSLAFKSVSSTSSTSSSTGCTTNPSLVTGCADPLRLIGTQACPRLDEIPMLEPLVCKKVSHERLTALIFREDCLITACQDGIVCTWARPIGPSPHHTSTSTPTNEGTMV</sequence>
<feature type="region of interest" description="Disordered" evidence="4">
    <location>
        <begin position="342"/>
        <end position="376"/>
    </location>
</feature>
<dbReference type="InterPro" id="IPR018225">
    <property type="entry name" value="Transaldolase_AS"/>
</dbReference>
<keyword evidence="1 3" id="KW-0853">WD repeat</keyword>
<gene>
    <name evidence="5" type="ORF">DGAL_LOCUS5550</name>
</gene>
<dbReference type="EMBL" id="CAKKLH010000101">
    <property type="protein sequence ID" value="CAH0103017.1"/>
    <property type="molecule type" value="Genomic_DNA"/>
</dbReference>
<dbReference type="PROSITE" id="PS01054">
    <property type="entry name" value="TRANSALDOLASE_1"/>
    <property type="match status" value="1"/>
</dbReference>
<feature type="compositionally biased region" description="Basic and acidic residues" evidence="4">
    <location>
        <begin position="490"/>
        <end position="501"/>
    </location>
</feature>
<dbReference type="PANTHER" id="PTHR14107">
    <property type="entry name" value="WD REPEAT PROTEIN"/>
    <property type="match status" value="1"/>
</dbReference>
<dbReference type="UniPathway" id="UPA00115">
    <property type="reaction ID" value="UER00414"/>
</dbReference>
<feature type="compositionally biased region" description="Polar residues" evidence="4">
    <location>
        <begin position="508"/>
        <end position="521"/>
    </location>
</feature>
<evidence type="ECO:0000313" key="5">
    <source>
        <dbReference type="EMBL" id="CAH0103017.1"/>
    </source>
</evidence>
<accession>A0A8J2W307</accession>
<protein>
    <recommendedName>
        <fullName evidence="7">WD repeat-containing protein 20</fullName>
    </recommendedName>
</protein>
<dbReference type="AlphaFoldDB" id="A0A8J2W307"/>
<feature type="repeat" description="WD" evidence="3">
    <location>
        <begin position="287"/>
        <end position="321"/>
    </location>
</feature>
<evidence type="ECO:0008006" key="7">
    <source>
        <dbReference type="Google" id="ProtNLM"/>
    </source>
</evidence>
<dbReference type="SUPFAM" id="SSF50978">
    <property type="entry name" value="WD40 repeat-like"/>
    <property type="match status" value="1"/>
</dbReference>
<dbReference type="PANTHER" id="PTHR14107:SF16">
    <property type="entry name" value="AT02583P"/>
    <property type="match status" value="1"/>
</dbReference>
<comment type="caution">
    <text evidence="5">The sequence shown here is derived from an EMBL/GenBank/DDBJ whole genome shotgun (WGS) entry which is preliminary data.</text>
</comment>
<evidence type="ECO:0000313" key="6">
    <source>
        <dbReference type="Proteomes" id="UP000789390"/>
    </source>
</evidence>
<reference evidence="5" key="1">
    <citation type="submission" date="2021-11" db="EMBL/GenBank/DDBJ databases">
        <authorList>
            <person name="Schell T."/>
        </authorList>
    </citation>
    <scope>NUCLEOTIDE SEQUENCE</scope>
    <source>
        <strain evidence="5">M5</strain>
    </source>
</reference>
<evidence type="ECO:0000256" key="3">
    <source>
        <dbReference type="PROSITE-ProRule" id="PRU00221"/>
    </source>
</evidence>
<evidence type="ECO:0000256" key="4">
    <source>
        <dbReference type="SAM" id="MobiDB-lite"/>
    </source>
</evidence>
<dbReference type="SMART" id="SM00320">
    <property type="entry name" value="WD40"/>
    <property type="match status" value="6"/>
</dbReference>
<organism evidence="5 6">
    <name type="scientific">Daphnia galeata</name>
    <dbReference type="NCBI Taxonomy" id="27404"/>
    <lineage>
        <taxon>Eukaryota</taxon>
        <taxon>Metazoa</taxon>
        <taxon>Ecdysozoa</taxon>
        <taxon>Arthropoda</taxon>
        <taxon>Crustacea</taxon>
        <taxon>Branchiopoda</taxon>
        <taxon>Diplostraca</taxon>
        <taxon>Cladocera</taxon>
        <taxon>Anomopoda</taxon>
        <taxon>Daphniidae</taxon>
        <taxon>Daphnia</taxon>
    </lineage>
</organism>
<dbReference type="InterPro" id="IPR015943">
    <property type="entry name" value="WD40/YVTN_repeat-like_dom_sf"/>
</dbReference>
<dbReference type="Pfam" id="PF00400">
    <property type="entry name" value="WD40"/>
    <property type="match status" value="2"/>
</dbReference>
<keyword evidence="6" id="KW-1185">Reference proteome</keyword>
<dbReference type="OrthoDB" id="3367at2759"/>
<keyword evidence="2" id="KW-0677">Repeat</keyword>
<feature type="compositionally biased region" description="Polar residues" evidence="4">
    <location>
        <begin position="428"/>
        <end position="440"/>
    </location>
</feature>
<dbReference type="InterPro" id="IPR001680">
    <property type="entry name" value="WD40_rpt"/>
</dbReference>